<evidence type="ECO:0000256" key="2">
    <source>
        <dbReference type="SAM" id="Phobius"/>
    </source>
</evidence>
<dbReference type="EMBL" id="PISD01000059">
    <property type="protein sequence ID" value="PKG26734.1"/>
    <property type="molecule type" value="Genomic_DNA"/>
</dbReference>
<reference evidence="3 4" key="1">
    <citation type="journal article" date="2010" name="Int. J. Syst. Evol. Microbiol.">
        <title>Bacillus horneckiae sp. nov., isolated from a spacecraft-assembly clean room.</title>
        <authorList>
            <person name="Vaishampayan P."/>
            <person name="Probst A."/>
            <person name="Krishnamurthi S."/>
            <person name="Ghosh S."/>
            <person name="Osman S."/>
            <person name="McDowall A."/>
            <person name="Ruckmani A."/>
            <person name="Mayilraj S."/>
            <person name="Venkateswaran K."/>
        </authorList>
    </citation>
    <scope>NUCLEOTIDE SEQUENCE [LARGE SCALE GENOMIC DNA]</scope>
    <source>
        <strain evidence="4">1PO1SC</strain>
    </source>
</reference>
<comment type="caution">
    <text evidence="3">The sequence shown here is derived from an EMBL/GenBank/DDBJ whole genome shotgun (WGS) entry which is preliminary data.</text>
</comment>
<dbReference type="Proteomes" id="UP000233343">
    <property type="component" value="Unassembled WGS sequence"/>
</dbReference>
<evidence type="ECO:0008006" key="5">
    <source>
        <dbReference type="Google" id="ProtNLM"/>
    </source>
</evidence>
<accession>A0A2N0ZB68</accession>
<feature type="coiled-coil region" evidence="1">
    <location>
        <begin position="6"/>
        <end position="51"/>
    </location>
</feature>
<sequence>MEVNNLDIWQQKIQSDIDKIKEKEERQDVAIAELTKRTDFHERDIKDIKSDLTEIKDDTKWLRRSITNALIVALIGGAVAIFYAAFKIGGV</sequence>
<evidence type="ECO:0000313" key="3">
    <source>
        <dbReference type="EMBL" id="PKG26734.1"/>
    </source>
</evidence>
<organism evidence="3 4">
    <name type="scientific">Cytobacillus horneckiae</name>
    <dbReference type="NCBI Taxonomy" id="549687"/>
    <lineage>
        <taxon>Bacteria</taxon>
        <taxon>Bacillati</taxon>
        <taxon>Bacillota</taxon>
        <taxon>Bacilli</taxon>
        <taxon>Bacillales</taxon>
        <taxon>Bacillaceae</taxon>
        <taxon>Cytobacillus</taxon>
    </lineage>
</organism>
<keyword evidence="4" id="KW-1185">Reference proteome</keyword>
<dbReference type="AlphaFoldDB" id="A0A2N0ZB68"/>
<gene>
    <name evidence="3" type="ORF">CWS20_22395</name>
</gene>
<keyword evidence="2" id="KW-0472">Membrane</keyword>
<dbReference type="RefSeq" id="WP_066196118.1">
    <property type="nucleotide sequence ID" value="NZ_JARMMB010000009.1"/>
</dbReference>
<keyword evidence="1" id="KW-0175">Coiled coil</keyword>
<keyword evidence="2" id="KW-0812">Transmembrane</keyword>
<protein>
    <recommendedName>
        <fullName evidence="5">Protein xhlA</fullName>
    </recommendedName>
</protein>
<evidence type="ECO:0000313" key="4">
    <source>
        <dbReference type="Proteomes" id="UP000233343"/>
    </source>
</evidence>
<feature type="transmembrane region" description="Helical" evidence="2">
    <location>
        <begin position="66"/>
        <end position="86"/>
    </location>
</feature>
<evidence type="ECO:0000256" key="1">
    <source>
        <dbReference type="SAM" id="Coils"/>
    </source>
</evidence>
<name>A0A2N0ZB68_9BACI</name>
<proteinExistence type="predicted"/>
<keyword evidence="2" id="KW-1133">Transmembrane helix</keyword>